<protein>
    <submittedName>
        <fullName evidence="2">Uncharacterized protein</fullName>
    </submittedName>
</protein>
<keyword evidence="1" id="KW-1133">Transmembrane helix</keyword>
<keyword evidence="1" id="KW-0472">Membrane</keyword>
<sequence length="146" mass="16362">MAASFDRLTAAPLEAQADNAAPQGALYLRSVEFLSMLALLLMCAFSVAGTHDYMNWNRARWQLLQQLAADGVAPQRIDGGFQFNGLHMYDPAYVATSAKSFWWVHDDEYIVQFRPRAGYRIVASADAEGWLSPFRTELLVLKRDGT</sequence>
<evidence type="ECO:0000313" key="2">
    <source>
        <dbReference type="EMBL" id="PMS26290.1"/>
    </source>
</evidence>
<gene>
    <name evidence="2" type="ORF">C0Z16_27230</name>
</gene>
<evidence type="ECO:0000256" key="1">
    <source>
        <dbReference type="SAM" id="Phobius"/>
    </source>
</evidence>
<organism evidence="2 3">
    <name type="scientific">Paraburkholderia rhynchosiae</name>
    <dbReference type="NCBI Taxonomy" id="487049"/>
    <lineage>
        <taxon>Bacteria</taxon>
        <taxon>Pseudomonadati</taxon>
        <taxon>Pseudomonadota</taxon>
        <taxon>Betaproteobacteria</taxon>
        <taxon>Burkholderiales</taxon>
        <taxon>Burkholderiaceae</taxon>
        <taxon>Paraburkholderia</taxon>
    </lineage>
</organism>
<name>A0ABX4UXR5_9BURK</name>
<dbReference type="EMBL" id="PNXY01000025">
    <property type="protein sequence ID" value="PMS26290.1"/>
    <property type="molecule type" value="Genomic_DNA"/>
</dbReference>
<evidence type="ECO:0000313" key="3">
    <source>
        <dbReference type="Proteomes" id="UP000235659"/>
    </source>
</evidence>
<comment type="caution">
    <text evidence="2">The sequence shown here is derived from an EMBL/GenBank/DDBJ whole genome shotgun (WGS) entry which is preliminary data.</text>
</comment>
<feature type="transmembrane region" description="Helical" evidence="1">
    <location>
        <begin position="33"/>
        <end position="54"/>
    </location>
</feature>
<accession>A0ABX4UXR5</accession>
<reference evidence="2 3" key="1">
    <citation type="submission" date="2018-01" db="EMBL/GenBank/DDBJ databases">
        <title>Whole genome analyses suggest that Burkholderia sensu lato contains two further novel genera in the rhizoxinica-symbiotica group Mycetohabitans gen. nov., and Trinickia gen. nov.: implications for the evolution of diazotrophy and nodulation in the Burkholderiaceae.</title>
        <authorList>
            <person name="Estrada-de los Santos P."/>
            <person name="Palmer M."/>
            <person name="Chavez-Ramirez B."/>
            <person name="Beukes C."/>
            <person name="Steenkamp E.T."/>
            <person name="Hirsch A.M."/>
            <person name="Manyaka P."/>
            <person name="Maluk M."/>
            <person name="Lafos M."/>
            <person name="Crook M."/>
            <person name="Gross E."/>
            <person name="Simon M.F."/>
            <person name="Bueno dos Reis Junior F."/>
            <person name="Poole P.S."/>
            <person name="Venter S.N."/>
            <person name="James E.K."/>
        </authorList>
    </citation>
    <scope>NUCLEOTIDE SEQUENCE [LARGE SCALE GENOMIC DNA]</scope>
    <source>
        <strain evidence="2 3">WSM 3937</strain>
    </source>
</reference>
<dbReference type="RefSeq" id="WP_102635166.1">
    <property type="nucleotide sequence ID" value="NZ_CADIJZ010000026.1"/>
</dbReference>
<dbReference type="Proteomes" id="UP000235659">
    <property type="component" value="Unassembled WGS sequence"/>
</dbReference>
<keyword evidence="3" id="KW-1185">Reference proteome</keyword>
<proteinExistence type="predicted"/>
<keyword evidence="1" id="KW-0812">Transmembrane</keyword>